<name>A0A5B7CFV5_PORTR</name>
<accession>A0A5B7CFV5</accession>
<evidence type="ECO:0000313" key="2">
    <source>
        <dbReference type="Proteomes" id="UP000324222"/>
    </source>
</evidence>
<keyword evidence="2" id="KW-1185">Reference proteome</keyword>
<dbReference type="EMBL" id="VSRR010000024">
    <property type="protein sequence ID" value="MPC08317.1"/>
    <property type="molecule type" value="Genomic_DNA"/>
</dbReference>
<dbReference type="Proteomes" id="UP000324222">
    <property type="component" value="Unassembled WGS sequence"/>
</dbReference>
<organism evidence="1 2">
    <name type="scientific">Portunus trituberculatus</name>
    <name type="common">Swimming crab</name>
    <name type="synonym">Neptunus trituberculatus</name>
    <dbReference type="NCBI Taxonomy" id="210409"/>
    <lineage>
        <taxon>Eukaryota</taxon>
        <taxon>Metazoa</taxon>
        <taxon>Ecdysozoa</taxon>
        <taxon>Arthropoda</taxon>
        <taxon>Crustacea</taxon>
        <taxon>Multicrustacea</taxon>
        <taxon>Malacostraca</taxon>
        <taxon>Eumalacostraca</taxon>
        <taxon>Eucarida</taxon>
        <taxon>Decapoda</taxon>
        <taxon>Pleocyemata</taxon>
        <taxon>Brachyura</taxon>
        <taxon>Eubrachyura</taxon>
        <taxon>Portunoidea</taxon>
        <taxon>Portunidae</taxon>
        <taxon>Portuninae</taxon>
        <taxon>Portunus</taxon>
    </lineage>
</organism>
<protein>
    <submittedName>
        <fullName evidence="1">Uncharacterized protein</fullName>
    </submittedName>
</protein>
<comment type="caution">
    <text evidence="1">The sequence shown here is derived from an EMBL/GenBank/DDBJ whole genome shotgun (WGS) entry which is preliminary data.</text>
</comment>
<reference evidence="1 2" key="1">
    <citation type="submission" date="2019-05" db="EMBL/GenBank/DDBJ databases">
        <title>Another draft genome of Portunus trituberculatus and its Hox gene families provides insights of decapod evolution.</title>
        <authorList>
            <person name="Jeong J.-H."/>
            <person name="Song I."/>
            <person name="Kim S."/>
            <person name="Choi T."/>
            <person name="Kim D."/>
            <person name="Ryu S."/>
            <person name="Kim W."/>
        </authorList>
    </citation>
    <scope>NUCLEOTIDE SEQUENCE [LARGE SCALE GENOMIC DNA]</scope>
    <source>
        <tissue evidence="1">Muscle</tissue>
    </source>
</reference>
<proteinExistence type="predicted"/>
<sequence length="216" mass="24033">MPSLYAYPQCQGAREPCRARVKVQTVLEVVVPVVFCVLLVVIRDLAPYGVFPNATHYNAFTITSLPDTLKLGQGEGVWDTITDSIIGDGISSRRRRSLPLPGHSHLHLRRKRQNFIESFFGFDLDPKWPIAYSPNTTAVTKLMNLVGERLVLDEKMYGFATEEDLVNYLSSLSKEEEKNVVLDILGGIVFTNPFPDDDKLPQHLSVSVGMLGVSLG</sequence>
<gene>
    <name evidence="1" type="ORF">E2C01_000898</name>
</gene>
<evidence type="ECO:0000313" key="1">
    <source>
        <dbReference type="EMBL" id="MPC08317.1"/>
    </source>
</evidence>
<dbReference type="OrthoDB" id="6512918at2759"/>
<dbReference type="AlphaFoldDB" id="A0A5B7CFV5"/>